<dbReference type="RefSeq" id="WP_166947217.1">
    <property type="nucleotide sequence ID" value="NZ_JAARLZ010000003.1"/>
</dbReference>
<protein>
    <submittedName>
        <fullName evidence="1">Uncharacterized protein</fullName>
    </submittedName>
</protein>
<sequence>MKQCPPAIPSIKYSTIRDTGLSFSCTFCFTEGREAIQLATILSHLAVNDVLGTPLPDADGGLDVRRTRDGYEKKVGRHGCHGTWTATTASEAVDWLLPGAVYAVKFAGHGYGGTIEFHKG</sequence>
<reference evidence="1 2" key="1">
    <citation type="submission" date="2020-03" db="EMBL/GenBank/DDBJ databases">
        <authorList>
            <person name="Lai Q."/>
        </authorList>
    </citation>
    <scope>NUCLEOTIDE SEQUENCE [LARGE SCALE GENOMIC DNA]</scope>
    <source>
        <strain evidence="1 2">CCUG 25036</strain>
    </source>
</reference>
<organism evidence="1 2">
    <name type="scientific">Luteibacter anthropi</name>
    <dbReference type="NCBI Taxonomy" id="564369"/>
    <lineage>
        <taxon>Bacteria</taxon>
        <taxon>Pseudomonadati</taxon>
        <taxon>Pseudomonadota</taxon>
        <taxon>Gammaproteobacteria</taxon>
        <taxon>Lysobacterales</taxon>
        <taxon>Rhodanobacteraceae</taxon>
        <taxon>Luteibacter</taxon>
    </lineage>
</organism>
<evidence type="ECO:0000313" key="2">
    <source>
        <dbReference type="Proteomes" id="UP000490980"/>
    </source>
</evidence>
<gene>
    <name evidence="1" type="ORF">HBF25_06995</name>
</gene>
<comment type="caution">
    <text evidence="1">The sequence shown here is derived from an EMBL/GenBank/DDBJ whole genome shotgun (WGS) entry which is preliminary data.</text>
</comment>
<dbReference type="AlphaFoldDB" id="A0A7X5U964"/>
<dbReference type="EMBL" id="JAARLZ010000003">
    <property type="protein sequence ID" value="NII06130.1"/>
    <property type="molecule type" value="Genomic_DNA"/>
</dbReference>
<dbReference type="Proteomes" id="UP000490980">
    <property type="component" value="Unassembled WGS sequence"/>
</dbReference>
<proteinExistence type="predicted"/>
<keyword evidence="2" id="KW-1185">Reference proteome</keyword>
<name>A0A7X5U964_9GAMM</name>
<accession>A0A7X5U964</accession>
<evidence type="ECO:0000313" key="1">
    <source>
        <dbReference type="EMBL" id="NII06130.1"/>
    </source>
</evidence>